<reference evidence="2 3" key="1">
    <citation type="journal article" date="2019" name="Sci. Rep.">
        <title>Orb-weaving spider Araneus ventricosus genome elucidates the spidroin gene catalogue.</title>
        <authorList>
            <person name="Kono N."/>
            <person name="Nakamura H."/>
            <person name="Ohtoshi R."/>
            <person name="Moran D.A.P."/>
            <person name="Shinohara A."/>
            <person name="Yoshida Y."/>
            <person name="Fujiwara M."/>
            <person name="Mori M."/>
            <person name="Tomita M."/>
            <person name="Arakawa K."/>
        </authorList>
    </citation>
    <scope>NUCLEOTIDE SEQUENCE [LARGE SCALE GENOMIC DNA]</scope>
</reference>
<keyword evidence="3" id="KW-1185">Reference proteome</keyword>
<evidence type="ECO:0000256" key="1">
    <source>
        <dbReference type="SAM" id="MobiDB-lite"/>
    </source>
</evidence>
<accession>A0A4Y2IWB6</accession>
<dbReference type="AlphaFoldDB" id="A0A4Y2IWB6"/>
<organism evidence="2 3">
    <name type="scientific">Araneus ventricosus</name>
    <name type="common">Orbweaver spider</name>
    <name type="synonym">Epeira ventricosa</name>
    <dbReference type="NCBI Taxonomy" id="182803"/>
    <lineage>
        <taxon>Eukaryota</taxon>
        <taxon>Metazoa</taxon>
        <taxon>Ecdysozoa</taxon>
        <taxon>Arthropoda</taxon>
        <taxon>Chelicerata</taxon>
        <taxon>Arachnida</taxon>
        <taxon>Araneae</taxon>
        <taxon>Araneomorphae</taxon>
        <taxon>Entelegynae</taxon>
        <taxon>Araneoidea</taxon>
        <taxon>Araneidae</taxon>
        <taxon>Araneus</taxon>
    </lineage>
</organism>
<dbReference type="Proteomes" id="UP000499080">
    <property type="component" value="Unassembled WGS sequence"/>
</dbReference>
<sequence length="96" mass="10476">MGRRSVCDDQGDGSESARAKCSESPSTLEFARDDYFVSVCMHDQGGGSEYAGAKCSESPSTLVFATDDDFRFFLHAMTKGAEVSLLERNAPRVLRL</sequence>
<gene>
    <name evidence="2" type="ORF">AVEN_271404_1</name>
</gene>
<proteinExistence type="predicted"/>
<evidence type="ECO:0000313" key="2">
    <source>
        <dbReference type="EMBL" id="GBM81950.1"/>
    </source>
</evidence>
<protein>
    <submittedName>
        <fullName evidence="2">Uncharacterized protein</fullName>
    </submittedName>
</protein>
<name>A0A4Y2IWB6_ARAVE</name>
<dbReference type="EMBL" id="BGPR01187625">
    <property type="protein sequence ID" value="GBM81950.1"/>
    <property type="molecule type" value="Genomic_DNA"/>
</dbReference>
<comment type="caution">
    <text evidence="2">The sequence shown here is derived from an EMBL/GenBank/DDBJ whole genome shotgun (WGS) entry which is preliminary data.</text>
</comment>
<evidence type="ECO:0000313" key="3">
    <source>
        <dbReference type="Proteomes" id="UP000499080"/>
    </source>
</evidence>
<feature type="region of interest" description="Disordered" evidence="1">
    <location>
        <begin position="1"/>
        <end position="20"/>
    </location>
</feature>